<dbReference type="RefSeq" id="WP_176355648.1">
    <property type="nucleotide sequence ID" value="NZ_JABWDU010000008.1"/>
</dbReference>
<dbReference type="AlphaFoldDB" id="A0A7Y6UQB1"/>
<proteinExistence type="predicted"/>
<dbReference type="Proteomes" id="UP000520198">
    <property type="component" value="Unassembled WGS sequence"/>
</dbReference>
<sequence>MDDETKRHWALIRTPPGIEWSGRTRYAAAMFFYQRGEMNAETLEIYRICSRLDAEDPLSVLRSHHLGSEWISRMEAIPDRP</sequence>
<evidence type="ECO:0000313" key="2">
    <source>
        <dbReference type="Proteomes" id="UP000520198"/>
    </source>
</evidence>
<accession>A0A7Y6UQB1</accession>
<gene>
    <name evidence="1" type="ORF">HT585_25770</name>
</gene>
<reference evidence="1 2" key="1">
    <citation type="submission" date="2020-06" db="EMBL/GenBank/DDBJ databases">
        <authorList>
            <person name="Grouzdev D.S."/>
        </authorList>
    </citation>
    <scope>NUCLEOTIDE SEQUENCE [LARGE SCALE GENOMIC DNA]</scope>
    <source>
        <strain evidence="1 2">HO-A22</strain>
    </source>
</reference>
<evidence type="ECO:0000313" key="1">
    <source>
        <dbReference type="EMBL" id="NVD42285.1"/>
    </source>
</evidence>
<name>A0A7Y6UQB1_9HYPH</name>
<keyword evidence="2" id="KW-1185">Reference proteome</keyword>
<organism evidence="1 2">
    <name type="scientific">Ensifer oleiphilus</name>
    <dbReference type="NCBI Taxonomy" id="2742698"/>
    <lineage>
        <taxon>Bacteria</taxon>
        <taxon>Pseudomonadati</taxon>
        <taxon>Pseudomonadota</taxon>
        <taxon>Alphaproteobacteria</taxon>
        <taxon>Hyphomicrobiales</taxon>
        <taxon>Rhizobiaceae</taxon>
        <taxon>Sinorhizobium/Ensifer group</taxon>
        <taxon>Ensifer</taxon>
    </lineage>
</organism>
<comment type="caution">
    <text evidence="1">The sequence shown here is derived from an EMBL/GenBank/DDBJ whole genome shotgun (WGS) entry which is preliminary data.</text>
</comment>
<dbReference type="EMBL" id="JABWDU010000008">
    <property type="protein sequence ID" value="NVD42285.1"/>
    <property type="molecule type" value="Genomic_DNA"/>
</dbReference>
<protein>
    <submittedName>
        <fullName evidence="1">Uncharacterized protein</fullName>
    </submittedName>
</protein>